<accession>A0A835M8E7</accession>
<dbReference type="EMBL" id="JADFTS010000002">
    <property type="protein sequence ID" value="KAF9620212.1"/>
    <property type="molecule type" value="Genomic_DNA"/>
</dbReference>
<keyword evidence="4" id="KW-1185">Reference proteome</keyword>
<evidence type="ECO:0000313" key="4">
    <source>
        <dbReference type="Proteomes" id="UP000631114"/>
    </source>
</evidence>
<evidence type="ECO:0000259" key="2">
    <source>
        <dbReference type="SMART" id="SM00574"/>
    </source>
</evidence>
<dbReference type="AlphaFoldDB" id="A0A835M8E7"/>
<proteinExistence type="predicted"/>
<feature type="region of interest" description="Disordered" evidence="1">
    <location>
        <begin position="142"/>
        <end position="162"/>
    </location>
</feature>
<dbReference type="Pfam" id="PF07526">
    <property type="entry name" value="POX"/>
    <property type="match status" value="1"/>
</dbReference>
<feature type="domain" description="POX" evidence="2">
    <location>
        <begin position="300"/>
        <end position="427"/>
    </location>
</feature>
<dbReference type="Proteomes" id="UP000631114">
    <property type="component" value="Unassembled WGS sequence"/>
</dbReference>
<comment type="caution">
    <text evidence="3">The sequence shown here is derived from an EMBL/GenBank/DDBJ whole genome shotgun (WGS) entry which is preliminary data.</text>
</comment>
<protein>
    <recommendedName>
        <fullName evidence="2">POX domain-containing protein</fullName>
    </recommendedName>
</protein>
<organism evidence="3 4">
    <name type="scientific">Coptis chinensis</name>
    <dbReference type="NCBI Taxonomy" id="261450"/>
    <lineage>
        <taxon>Eukaryota</taxon>
        <taxon>Viridiplantae</taxon>
        <taxon>Streptophyta</taxon>
        <taxon>Embryophyta</taxon>
        <taxon>Tracheophyta</taxon>
        <taxon>Spermatophyta</taxon>
        <taxon>Magnoliopsida</taxon>
        <taxon>Ranunculales</taxon>
        <taxon>Ranunculaceae</taxon>
        <taxon>Coptidoideae</taxon>
        <taxon>Coptis</taxon>
    </lineage>
</organism>
<dbReference type="InterPro" id="IPR006563">
    <property type="entry name" value="POX_dom"/>
</dbReference>
<gene>
    <name evidence="3" type="ORF">IFM89_010947</name>
</gene>
<sequence length="446" mass="49959">MVKRNVSIEKQTICGIGELHLLLDRCVGQRAGGTLCPPFLIRFDNRVNGEWAEGKERDHQYSQFKSNPFFFLFSRRRLEITAKEQEKKIKGELEKEKEYGLVEGFRDTKQHHSSNNDDITIAQHHPMSGIHANSATAMQLFHMNPQPRSPSPTTPTSATPLHLLHPIPSTQSPSLQEFHPVRAPAAGFSSSTIPQTQFTWISSGGGGESTSTQLYSNNRNGGGVEGQGLSLSLSSLQHLEAVKAEEFRMGDSGMVYHNQGSSSSYQTKDLGNHHQHQPLPLQGMVVNQDHQVHVGYSSSFGVINLLRNSKYAKAAQDLLEEFCSVGRGQMKNIRLGKQKKNSNTKQSDGEPSSSLSKDLPPLSAAERIEYQRKKAALLSMLDEARYFSLNKSNIYLFLSFFLYPFKVQSLSLYILSKTLTFTLHISFLYHYYVSFCLIEPPDSGKF</sequence>
<reference evidence="3 4" key="1">
    <citation type="submission" date="2020-10" db="EMBL/GenBank/DDBJ databases">
        <title>The Coptis chinensis genome and diversification of protoberbering-type alkaloids.</title>
        <authorList>
            <person name="Wang B."/>
            <person name="Shu S."/>
            <person name="Song C."/>
            <person name="Liu Y."/>
        </authorList>
    </citation>
    <scope>NUCLEOTIDE SEQUENCE [LARGE SCALE GENOMIC DNA]</scope>
    <source>
        <strain evidence="3">HL-2020</strain>
        <tissue evidence="3">Leaf</tissue>
    </source>
</reference>
<evidence type="ECO:0000313" key="3">
    <source>
        <dbReference type="EMBL" id="KAF9620212.1"/>
    </source>
</evidence>
<name>A0A835M8E7_9MAGN</name>
<evidence type="ECO:0000256" key="1">
    <source>
        <dbReference type="SAM" id="MobiDB-lite"/>
    </source>
</evidence>
<dbReference type="OrthoDB" id="1021341at2759"/>
<dbReference type="SMART" id="SM00574">
    <property type="entry name" value="POX"/>
    <property type="match status" value="1"/>
</dbReference>
<feature type="region of interest" description="Disordered" evidence="1">
    <location>
        <begin position="333"/>
        <end position="359"/>
    </location>
</feature>